<dbReference type="Proteomes" id="UP000203221">
    <property type="component" value="Segment"/>
</dbReference>
<evidence type="ECO:0000313" key="2">
    <source>
        <dbReference type="Proteomes" id="UP000203221"/>
    </source>
</evidence>
<organismHost>
    <name type="scientific">Lepidoptera</name>
    <name type="common">moths &amp; butterflies</name>
    <dbReference type="NCBI Taxonomy" id="7088"/>
</organismHost>
<organism evidence="1 2">
    <name type="scientific">Epiphyas postvittana nucleopolyhedrovirus</name>
    <name type="common">EppoMNPV</name>
    <dbReference type="NCBI Taxonomy" id="70600"/>
    <lineage>
        <taxon>Viruses</taxon>
        <taxon>Viruses incertae sedis</taxon>
        <taxon>Naldaviricetes</taxon>
        <taxon>Lefavirales</taxon>
        <taxon>Baculoviridae</taxon>
        <taxon>Alphabaculovirus</taxon>
        <taxon>Alphabaculovirus eppostvittanae</taxon>
    </lineage>
</organism>
<dbReference type="EMBL" id="AY043265">
    <property type="protein sequence ID" value="AAK85594.1"/>
    <property type="molecule type" value="Genomic_DNA"/>
</dbReference>
<dbReference type="RefSeq" id="NP_203199.1">
    <property type="nucleotide sequence ID" value="NC_003083.1"/>
</dbReference>
<dbReference type="KEGG" id="vg:1727426"/>
<dbReference type="GeneID" id="1727426"/>
<name>Q91GM0_NPVEP</name>
<sequence>MVCSRALLRAIKQHDYAHVINLALKTRANREYLLGCQDENFWNELSRNCYNRDRFLTAFSDKINWHEVSAHPITIATAKTFVKRLEWSVVSQQTLLKQQFIYELGEHLNLQLVSKNYNNLTLAIQQKYAAVLNWKCIVFSHNMLPEWFENPIAEYIDFDSVSKHKHLNRYYINTPHCINKINLSVYMQQPNKINDLLIIYCLREGRVKELKAASALISWANHMLVFDQYPALVNTLCTDWITVPTWNANSAPPAYYFRHLLVPNTFENDFVNTTYWDKFIEYATNTQNVASAAFALMLFDNFKTRVDWNILQLSDRFVNLPVLYRTNEPLVALDAARNDEKVWRAYSVFINGHGAQNMNNIIPMNMNVRDAYYTMTLVQPCASQQEHDKERVCERVMAHNGGEDALLNWNLLSATQPVCCFNLRHLQNVNTHTYRRDNPHFVQDVYDKMVAAQMNINDFL</sequence>
<keyword evidence="2" id="KW-1185">Reference proteome</keyword>
<protein>
    <submittedName>
        <fullName evidence="1">Uncharacterized protein</fullName>
    </submittedName>
</protein>
<evidence type="ECO:0000313" key="1">
    <source>
        <dbReference type="EMBL" id="AAK85594.1"/>
    </source>
</evidence>
<proteinExistence type="predicted"/>
<accession>Q91GM0</accession>
<dbReference type="OrthoDB" id="2950at10239"/>
<reference evidence="1 2" key="1">
    <citation type="journal article" date="2002" name="J. Gen. Virol.">
        <title>Whole genome analysis of the Epiphyas postvittana nucleopolyhedrovirus.</title>
        <authorList>
            <person name="Hyink O."/>
            <person name="Dellow R.A."/>
            <person name="Olsen M.J."/>
            <person name="Caradoc-Davies K.M.B."/>
            <person name="Drake K."/>
            <person name="Herniou E.A."/>
            <person name="Cory J.S."/>
            <person name="O'Reilly D.R."/>
            <person name="Ward V.K."/>
        </authorList>
    </citation>
    <scope>NUCLEOTIDE SEQUENCE [LARGE SCALE GENOMIC DNA]</scope>
</reference>